<reference evidence="4" key="1">
    <citation type="journal article" date="2019" name="Int. J. Syst. Evol. Microbiol.">
        <title>The Global Catalogue of Microorganisms (GCM) 10K type strain sequencing project: providing services to taxonomists for standard genome sequencing and annotation.</title>
        <authorList>
            <consortium name="The Broad Institute Genomics Platform"/>
            <consortium name="The Broad Institute Genome Sequencing Center for Infectious Disease"/>
            <person name="Wu L."/>
            <person name="Ma J."/>
        </authorList>
    </citation>
    <scope>NUCLEOTIDE SEQUENCE [LARGE SCALE GENOMIC DNA]</scope>
    <source>
        <strain evidence="4">NBRC 103632</strain>
    </source>
</reference>
<accession>A0ABV9F463</accession>
<evidence type="ECO:0000256" key="2">
    <source>
        <dbReference type="RuleBase" id="RU000363"/>
    </source>
</evidence>
<dbReference type="RefSeq" id="WP_380806105.1">
    <property type="nucleotide sequence ID" value="NZ_JBHSFZ010000058.1"/>
</dbReference>
<keyword evidence="1" id="KW-0560">Oxidoreductase</keyword>
<sequence length="252" mass="26341">MDIKGQIVIVTGGASGLGASAARQLAAAGGKVAVFDANEEAGTMIAQEIGGFFARVDITDYAKVAEALFAAEEALGVPRILVNCAGITPTGRTVGDDGTPLSLENMRRNVEVNLYGTMYPLTLFAARLAREEPLGEERGVVVNTASIAAFDGQVGQMAYAAAKGGVVGLTLPAARDLARHAIRVVTIAPGMFRTAMVGMLSEEGKDRLGAQVPFPNRLGRPEEYAHLVASIIANPMLNGEVIRLDGAHRLRA</sequence>
<evidence type="ECO:0000256" key="1">
    <source>
        <dbReference type="ARBA" id="ARBA00023002"/>
    </source>
</evidence>
<comment type="similarity">
    <text evidence="2">Belongs to the short-chain dehydrogenases/reductases (SDR) family.</text>
</comment>
<evidence type="ECO:0000313" key="3">
    <source>
        <dbReference type="EMBL" id="MFC4595657.1"/>
    </source>
</evidence>
<dbReference type="Pfam" id="PF00106">
    <property type="entry name" value="adh_short"/>
    <property type="match status" value="1"/>
</dbReference>
<dbReference type="PRINTS" id="PR00081">
    <property type="entry name" value="GDHRDH"/>
</dbReference>
<evidence type="ECO:0000313" key="4">
    <source>
        <dbReference type="Proteomes" id="UP001595957"/>
    </source>
</evidence>
<dbReference type="InterPro" id="IPR036291">
    <property type="entry name" value="NAD(P)-bd_dom_sf"/>
</dbReference>
<dbReference type="PROSITE" id="PS00061">
    <property type="entry name" value="ADH_SHORT"/>
    <property type="match status" value="1"/>
</dbReference>
<comment type="caution">
    <text evidence="3">The sequence shown here is derived from an EMBL/GenBank/DDBJ whole genome shotgun (WGS) entry which is preliminary data.</text>
</comment>
<dbReference type="Gene3D" id="3.40.50.720">
    <property type="entry name" value="NAD(P)-binding Rossmann-like Domain"/>
    <property type="match status" value="1"/>
</dbReference>
<dbReference type="EMBL" id="JBHSFZ010000058">
    <property type="protein sequence ID" value="MFC4595657.1"/>
    <property type="molecule type" value="Genomic_DNA"/>
</dbReference>
<dbReference type="PRINTS" id="PR00080">
    <property type="entry name" value="SDRFAMILY"/>
</dbReference>
<gene>
    <name evidence="3" type="ORF">ACFO3E_15950</name>
</gene>
<name>A0ABV9F463_9SPHN</name>
<dbReference type="InterPro" id="IPR002347">
    <property type="entry name" value="SDR_fam"/>
</dbReference>
<dbReference type="PANTHER" id="PTHR43658">
    <property type="entry name" value="SHORT-CHAIN DEHYDROGENASE/REDUCTASE"/>
    <property type="match status" value="1"/>
</dbReference>
<keyword evidence="4" id="KW-1185">Reference proteome</keyword>
<proteinExistence type="inferred from homology"/>
<dbReference type="Proteomes" id="UP001595957">
    <property type="component" value="Unassembled WGS sequence"/>
</dbReference>
<protein>
    <submittedName>
        <fullName evidence="3">SDR family NAD(P)-dependent oxidoreductase</fullName>
    </submittedName>
</protein>
<dbReference type="SUPFAM" id="SSF51735">
    <property type="entry name" value="NAD(P)-binding Rossmann-fold domains"/>
    <property type="match status" value="1"/>
</dbReference>
<dbReference type="InterPro" id="IPR020904">
    <property type="entry name" value="Sc_DH/Rdtase_CS"/>
</dbReference>
<organism evidence="3 4">
    <name type="scientific">Sphingobium tyrosinilyticum</name>
    <dbReference type="NCBI Taxonomy" id="2715436"/>
    <lineage>
        <taxon>Bacteria</taxon>
        <taxon>Pseudomonadati</taxon>
        <taxon>Pseudomonadota</taxon>
        <taxon>Alphaproteobacteria</taxon>
        <taxon>Sphingomonadales</taxon>
        <taxon>Sphingomonadaceae</taxon>
        <taxon>Sphingobium</taxon>
    </lineage>
</organism>
<dbReference type="PANTHER" id="PTHR43658:SF8">
    <property type="entry name" value="17-BETA-HYDROXYSTEROID DEHYDROGENASE 14-RELATED"/>
    <property type="match status" value="1"/>
</dbReference>